<dbReference type="SUPFAM" id="SSF56954">
    <property type="entry name" value="Outer membrane efflux proteins (OEP)"/>
    <property type="match status" value="1"/>
</dbReference>
<keyword evidence="5" id="KW-0812">Transmembrane</keyword>
<dbReference type="InterPro" id="IPR051906">
    <property type="entry name" value="TolC-like"/>
</dbReference>
<dbReference type="Proteomes" id="UP001318301">
    <property type="component" value="Unassembled WGS sequence"/>
</dbReference>
<gene>
    <name evidence="9" type="ORF">EWU23_02410</name>
</gene>
<keyword evidence="8" id="KW-0175">Coiled coil</keyword>
<evidence type="ECO:0000256" key="2">
    <source>
        <dbReference type="ARBA" id="ARBA00007613"/>
    </source>
</evidence>
<evidence type="ECO:0000256" key="4">
    <source>
        <dbReference type="ARBA" id="ARBA00022452"/>
    </source>
</evidence>
<dbReference type="Pfam" id="PF02321">
    <property type="entry name" value="OEP"/>
    <property type="match status" value="2"/>
</dbReference>
<dbReference type="RefSeq" id="WP_166228441.1">
    <property type="nucleotide sequence ID" value="NZ_CBCSIJ010000001.1"/>
</dbReference>
<evidence type="ECO:0000256" key="7">
    <source>
        <dbReference type="ARBA" id="ARBA00023237"/>
    </source>
</evidence>
<dbReference type="Gene3D" id="1.20.1600.10">
    <property type="entry name" value="Outer membrane efflux proteins (OEP)"/>
    <property type="match status" value="1"/>
</dbReference>
<keyword evidence="10" id="KW-1185">Reference proteome</keyword>
<evidence type="ECO:0000256" key="1">
    <source>
        <dbReference type="ARBA" id="ARBA00004442"/>
    </source>
</evidence>
<dbReference type="EMBL" id="SEWW01000001">
    <property type="protein sequence ID" value="NGZ43321.1"/>
    <property type="molecule type" value="Genomic_DNA"/>
</dbReference>
<organism evidence="9 10">
    <name type="scientific">Aquirufa beregesia</name>
    <dbReference type="NCBI Taxonomy" id="2516556"/>
    <lineage>
        <taxon>Bacteria</taxon>
        <taxon>Pseudomonadati</taxon>
        <taxon>Bacteroidota</taxon>
        <taxon>Cytophagia</taxon>
        <taxon>Cytophagales</taxon>
        <taxon>Flectobacillaceae</taxon>
        <taxon>Aquirufa</taxon>
    </lineage>
</organism>
<dbReference type="PANTHER" id="PTHR30026">
    <property type="entry name" value="OUTER MEMBRANE PROTEIN TOLC"/>
    <property type="match status" value="1"/>
</dbReference>
<keyword evidence="7" id="KW-0998">Cell outer membrane</keyword>
<keyword evidence="6" id="KW-0472">Membrane</keyword>
<evidence type="ECO:0000256" key="8">
    <source>
        <dbReference type="SAM" id="Coils"/>
    </source>
</evidence>
<evidence type="ECO:0000256" key="6">
    <source>
        <dbReference type="ARBA" id="ARBA00023136"/>
    </source>
</evidence>
<comment type="subcellular location">
    <subcellularLocation>
        <location evidence="1">Cell outer membrane</location>
    </subcellularLocation>
</comment>
<name>A0ABX0ETD8_9BACT</name>
<keyword evidence="4" id="KW-1134">Transmembrane beta strand</keyword>
<evidence type="ECO:0000256" key="3">
    <source>
        <dbReference type="ARBA" id="ARBA00022448"/>
    </source>
</evidence>
<evidence type="ECO:0000313" key="10">
    <source>
        <dbReference type="Proteomes" id="UP001318301"/>
    </source>
</evidence>
<feature type="coiled-coil region" evidence="8">
    <location>
        <begin position="334"/>
        <end position="361"/>
    </location>
</feature>
<dbReference type="PANTHER" id="PTHR30026:SF20">
    <property type="entry name" value="OUTER MEMBRANE PROTEIN TOLC"/>
    <property type="match status" value="1"/>
</dbReference>
<protein>
    <submittedName>
        <fullName evidence="9">TolC family protein</fullName>
    </submittedName>
</protein>
<dbReference type="InterPro" id="IPR003423">
    <property type="entry name" value="OMP_efflux"/>
</dbReference>
<comment type="caution">
    <text evidence="9">The sequence shown here is derived from an EMBL/GenBank/DDBJ whole genome shotgun (WGS) entry which is preliminary data.</text>
</comment>
<evidence type="ECO:0000256" key="5">
    <source>
        <dbReference type="ARBA" id="ARBA00022692"/>
    </source>
</evidence>
<sequence>MQKHHPLSSSSKGHILKIVFFFVLGFNVSAQIAERPLSLQKALEQAILQNKQLGVAQLDVDLAKSKFKQTEAIWLPQVNFSYTGLFSDNPLNSFGFKLQQGSVQAADFNPTLLNKPGGNQNYLSQLSIQQPIFNMDMHFMRLAAEKQIDVYQNQKQRTHEGIKMQVTQAYLQLELMYEARKVVEETLYAMKNMLQFTQDRFNQGLMQKSDLLNAEVHVKAVESKLAETSSQISAISDQLSFMMNQETGVNYTIEKVVLTPTITKGTADLANRSDIKAMKEAEESLSLMLKSNAQSSLPRLNGFANYMFNDYKALGFNANSYLLGFNLSWDIFKGNQIKNKNATLNLEKQKLQEQIKIQINQASVDITKTSQQIADALYKITLGNKAVEQAEEAYKIIRNRYTQGLSNTTDVLMAQTQLSEQKMLLSKAVFEQKMAEAYLNFLTESTK</sequence>
<proteinExistence type="inferred from homology"/>
<reference evidence="9 10" key="1">
    <citation type="submission" date="2019-02" db="EMBL/GenBank/DDBJ databases">
        <title>Genome of a new Bacteroidetes strain.</title>
        <authorList>
            <person name="Pitt A."/>
        </authorList>
    </citation>
    <scope>NUCLEOTIDE SEQUENCE [LARGE SCALE GENOMIC DNA]</scope>
    <source>
        <strain evidence="9 10">50C-KIRBA</strain>
    </source>
</reference>
<comment type="similarity">
    <text evidence="2">Belongs to the outer membrane factor (OMF) (TC 1.B.17) family.</text>
</comment>
<accession>A0ABX0ETD8</accession>
<evidence type="ECO:0000313" key="9">
    <source>
        <dbReference type="EMBL" id="NGZ43321.1"/>
    </source>
</evidence>
<keyword evidence="3" id="KW-0813">Transport</keyword>